<dbReference type="GO" id="GO:0004144">
    <property type="term" value="F:diacylglycerol O-acyltransferase activity"/>
    <property type="evidence" value="ECO:0007669"/>
    <property type="project" value="UniProtKB-EC"/>
</dbReference>
<dbReference type="GO" id="GO:0006071">
    <property type="term" value="P:glycerol metabolic process"/>
    <property type="evidence" value="ECO:0007669"/>
    <property type="project" value="UniProtKB-KW"/>
</dbReference>
<dbReference type="eggNOG" id="COG1020">
    <property type="taxonomic scope" value="Bacteria"/>
</dbReference>
<dbReference type="PANTHER" id="PTHR31650">
    <property type="entry name" value="O-ACYLTRANSFERASE (WSD1-LIKE) FAMILY PROTEIN"/>
    <property type="match status" value="1"/>
</dbReference>
<evidence type="ECO:0000256" key="11">
    <source>
        <dbReference type="RuleBase" id="RU361241"/>
    </source>
</evidence>
<sequence>MADRLSTLDSSFLALEEPTTPMHVGSVMVFDTPSEGFDYDRLVQVIERRIAYVPRYRQRVRTVPGKLANPVWIDDERFDVSYHVRRSALPRPGNDEQLEELIGRIQPRPLDRSRPLWEVYLVEGLAEDRFAIITKTHQALVDGVHAVDIAHLILEDSEVPSAEAVADTWHPSREPSTTELVVSALADTVRTPSQIVETLQAGVTDVKATAGRLLNQAGGVASTLARASTSPAPTSPLNTRIGRARRYVMVGTDLEDYRKIRSRLTKGKVAEDVTINDVILATVTGAFRTWLMTRGESVHGGTTVRAMVPVSVHTEDGRGSSGRQLTACFVDLPVGEPGASMRLHQIAFAMRQQMEAGRAVDAQTLSGLGGFAPPTMHTLAARLGGAMSRRLYNVAVTNVPGPQHPLYVAGAQMASTYPVMPLGQSQALSIGLTSYDGGVYYGLNADRDALPDVDVLGQSIVDALQELLEAPRAGKR</sequence>
<accession>A0A0A0JLW4</accession>
<proteinExistence type="inferred from homology"/>
<dbReference type="InterPro" id="IPR045034">
    <property type="entry name" value="O-acyltransferase_WSD1-like"/>
</dbReference>
<dbReference type="UniPathway" id="UPA00282"/>
<dbReference type="Pfam" id="PF03007">
    <property type="entry name" value="WS_DGAT_cat"/>
    <property type="match status" value="1"/>
</dbReference>
<gene>
    <name evidence="14" type="ORF">N803_16405</name>
</gene>
<comment type="pathway">
    <text evidence="1 11">Glycerolipid metabolism; triacylglycerol biosynthesis.</text>
</comment>
<evidence type="ECO:0000256" key="10">
    <source>
        <dbReference type="ARBA" id="ARBA00048109"/>
    </source>
</evidence>
<dbReference type="InterPro" id="IPR009721">
    <property type="entry name" value="O-acyltransferase_WSD1_C"/>
</dbReference>
<evidence type="ECO:0000313" key="14">
    <source>
        <dbReference type="EMBL" id="KGN36997.1"/>
    </source>
</evidence>
<keyword evidence="8 11" id="KW-0443">Lipid metabolism</keyword>
<feature type="domain" description="O-acyltransferase WSD1 C-terminal" evidence="13">
    <location>
        <begin position="322"/>
        <end position="467"/>
    </location>
</feature>
<dbReference type="OrthoDB" id="9810950at2"/>
<evidence type="ECO:0000259" key="12">
    <source>
        <dbReference type="Pfam" id="PF03007"/>
    </source>
</evidence>
<dbReference type="GO" id="GO:0051701">
    <property type="term" value="P:biological process involved in interaction with host"/>
    <property type="evidence" value="ECO:0007669"/>
    <property type="project" value="TreeGrafter"/>
</dbReference>
<dbReference type="EC" id="2.3.1.20" evidence="4 11"/>
<dbReference type="Proteomes" id="UP000030011">
    <property type="component" value="Unassembled WGS sequence"/>
</dbReference>
<keyword evidence="7 11" id="KW-0319">Glycerol metabolism</keyword>
<evidence type="ECO:0000256" key="9">
    <source>
        <dbReference type="ARBA" id="ARBA00023315"/>
    </source>
</evidence>
<comment type="pathway">
    <text evidence="2">Lipid metabolism.</text>
</comment>
<dbReference type="RefSeq" id="WP_035905894.1">
    <property type="nucleotide sequence ID" value="NZ_AVPK01000007.1"/>
</dbReference>
<dbReference type="GO" id="GO:0019432">
    <property type="term" value="P:triglyceride biosynthetic process"/>
    <property type="evidence" value="ECO:0007669"/>
    <property type="project" value="UniProtKB-UniPathway"/>
</dbReference>
<protein>
    <recommendedName>
        <fullName evidence="4 11">Diacylglycerol O-acyltransferase</fullName>
        <ecNumber evidence="4 11">2.3.1.20</ecNumber>
    </recommendedName>
</protein>
<keyword evidence="15" id="KW-1185">Reference proteome</keyword>
<keyword evidence="6 11" id="KW-0808">Transferase</keyword>
<comment type="catalytic activity">
    <reaction evidence="10 11">
        <text>an acyl-CoA + a 1,2-diacyl-sn-glycerol = a triacyl-sn-glycerol + CoA</text>
        <dbReference type="Rhea" id="RHEA:10868"/>
        <dbReference type="ChEBI" id="CHEBI:17815"/>
        <dbReference type="ChEBI" id="CHEBI:57287"/>
        <dbReference type="ChEBI" id="CHEBI:58342"/>
        <dbReference type="ChEBI" id="CHEBI:64615"/>
        <dbReference type="EC" id="2.3.1.20"/>
    </reaction>
</comment>
<organism evidence="14 15">
    <name type="scientific">Knoellia subterranea KCTC 19937</name>
    <dbReference type="NCBI Taxonomy" id="1385521"/>
    <lineage>
        <taxon>Bacteria</taxon>
        <taxon>Bacillati</taxon>
        <taxon>Actinomycetota</taxon>
        <taxon>Actinomycetes</taxon>
        <taxon>Micrococcales</taxon>
        <taxon>Intrasporangiaceae</taxon>
        <taxon>Knoellia</taxon>
    </lineage>
</organism>
<dbReference type="GO" id="GO:0001666">
    <property type="term" value="P:response to hypoxia"/>
    <property type="evidence" value="ECO:0007669"/>
    <property type="project" value="TreeGrafter"/>
</dbReference>
<dbReference type="GO" id="GO:0071731">
    <property type="term" value="P:response to nitric oxide"/>
    <property type="evidence" value="ECO:0007669"/>
    <property type="project" value="TreeGrafter"/>
</dbReference>
<dbReference type="Pfam" id="PF06974">
    <property type="entry name" value="WS_DGAT_C"/>
    <property type="match status" value="1"/>
</dbReference>
<comment type="similarity">
    <text evidence="3 11">Belongs to the long-chain O-acyltransferase family.</text>
</comment>
<name>A0A0A0JLW4_9MICO</name>
<evidence type="ECO:0000259" key="13">
    <source>
        <dbReference type="Pfam" id="PF06974"/>
    </source>
</evidence>
<evidence type="ECO:0000256" key="7">
    <source>
        <dbReference type="ARBA" id="ARBA00022798"/>
    </source>
</evidence>
<dbReference type="NCBIfam" id="TIGR02946">
    <property type="entry name" value="acyl_WS_DGAT"/>
    <property type="match status" value="1"/>
</dbReference>
<reference evidence="14 15" key="1">
    <citation type="submission" date="2013-08" db="EMBL/GenBank/DDBJ databases">
        <title>The genome sequence of Knoellia subterranea.</title>
        <authorList>
            <person name="Zhu W."/>
            <person name="Wang G."/>
        </authorList>
    </citation>
    <scope>NUCLEOTIDE SEQUENCE [LARGE SCALE GENOMIC DNA]</scope>
    <source>
        <strain evidence="14 15">KCTC 19937</strain>
    </source>
</reference>
<dbReference type="AlphaFoldDB" id="A0A0A0JLW4"/>
<evidence type="ECO:0000256" key="4">
    <source>
        <dbReference type="ARBA" id="ARBA00013244"/>
    </source>
</evidence>
<dbReference type="EMBL" id="AVPK01000007">
    <property type="protein sequence ID" value="KGN36997.1"/>
    <property type="molecule type" value="Genomic_DNA"/>
</dbReference>
<dbReference type="InterPro" id="IPR004255">
    <property type="entry name" value="O-acyltransferase_WSD1_N"/>
</dbReference>
<dbReference type="GO" id="GO:0005886">
    <property type="term" value="C:plasma membrane"/>
    <property type="evidence" value="ECO:0007669"/>
    <property type="project" value="TreeGrafter"/>
</dbReference>
<evidence type="ECO:0000256" key="5">
    <source>
        <dbReference type="ARBA" id="ARBA00022516"/>
    </source>
</evidence>
<dbReference type="SUPFAM" id="SSF52777">
    <property type="entry name" value="CoA-dependent acyltransferases"/>
    <property type="match status" value="1"/>
</dbReference>
<dbReference type="PANTHER" id="PTHR31650:SF1">
    <property type="entry name" value="WAX ESTER SYNTHASE_DIACYLGLYCEROL ACYLTRANSFERASE 4-RELATED"/>
    <property type="match status" value="1"/>
</dbReference>
<feature type="domain" description="O-acyltransferase WSD1-like N-terminal" evidence="12">
    <location>
        <begin position="5"/>
        <end position="279"/>
    </location>
</feature>
<evidence type="ECO:0000256" key="6">
    <source>
        <dbReference type="ARBA" id="ARBA00022679"/>
    </source>
</evidence>
<comment type="caution">
    <text evidence="14">The sequence shown here is derived from an EMBL/GenBank/DDBJ whole genome shotgun (WGS) entry which is preliminary data.</text>
</comment>
<evidence type="ECO:0000256" key="3">
    <source>
        <dbReference type="ARBA" id="ARBA00009587"/>
    </source>
</evidence>
<evidence type="ECO:0000256" key="1">
    <source>
        <dbReference type="ARBA" id="ARBA00004771"/>
    </source>
</evidence>
<evidence type="ECO:0000256" key="8">
    <source>
        <dbReference type="ARBA" id="ARBA00023098"/>
    </source>
</evidence>
<dbReference type="InterPro" id="IPR014292">
    <property type="entry name" value="Acyl_transf_WS/DGAT"/>
</dbReference>
<keyword evidence="9 11" id="KW-0012">Acyltransferase</keyword>
<dbReference type="STRING" id="1385521.N803_16405"/>
<keyword evidence="5 11" id="KW-0444">Lipid biosynthesis</keyword>
<evidence type="ECO:0000313" key="15">
    <source>
        <dbReference type="Proteomes" id="UP000030011"/>
    </source>
</evidence>
<evidence type="ECO:0000256" key="2">
    <source>
        <dbReference type="ARBA" id="ARBA00005189"/>
    </source>
</evidence>